<dbReference type="PRINTS" id="PR00045">
    <property type="entry name" value="SIGMA54FCT"/>
</dbReference>
<dbReference type="Gene3D" id="1.10.10.60">
    <property type="entry name" value="Homeodomain-like"/>
    <property type="match status" value="1"/>
</dbReference>
<geneLocation type="plasmid" evidence="11 12">
    <name>pLPCN-2</name>
</geneLocation>
<dbReference type="InterPro" id="IPR000394">
    <property type="entry name" value="RNA_pol_sigma_54"/>
</dbReference>
<comment type="similarity">
    <text evidence="1">Belongs to the sigma-54 factor family.</text>
</comment>
<dbReference type="AlphaFoldDB" id="A0ABD7BWV4"/>
<dbReference type="GO" id="GO:0003677">
    <property type="term" value="F:DNA binding"/>
    <property type="evidence" value="ECO:0007669"/>
    <property type="project" value="UniProtKB-KW"/>
</dbReference>
<evidence type="ECO:0000256" key="5">
    <source>
        <dbReference type="ARBA" id="ARBA00023015"/>
    </source>
</evidence>
<evidence type="ECO:0000256" key="2">
    <source>
        <dbReference type="ARBA" id="ARBA00022478"/>
    </source>
</evidence>
<keyword evidence="7" id="KW-0238">DNA-binding</keyword>
<dbReference type="NCBIfam" id="TIGR02395">
    <property type="entry name" value="rpoN_sigma"/>
    <property type="match status" value="1"/>
</dbReference>
<dbReference type="Gene3D" id="1.10.10.1330">
    <property type="entry name" value="RNA polymerase sigma-54 factor, core-binding domain"/>
    <property type="match status" value="1"/>
</dbReference>
<feature type="domain" description="RNA polymerase sigma factor 54 core-binding" evidence="10">
    <location>
        <begin position="70"/>
        <end position="250"/>
    </location>
</feature>
<keyword evidence="3" id="KW-0808">Transferase</keyword>
<evidence type="ECO:0000256" key="8">
    <source>
        <dbReference type="ARBA" id="ARBA00023163"/>
    </source>
</evidence>
<evidence type="ECO:0000256" key="6">
    <source>
        <dbReference type="ARBA" id="ARBA00023082"/>
    </source>
</evidence>
<keyword evidence="8" id="KW-0804">Transcription</keyword>
<evidence type="ECO:0000256" key="7">
    <source>
        <dbReference type="ARBA" id="ARBA00023125"/>
    </source>
</evidence>
<dbReference type="InterPro" id="IPR007046">
    <property type="entry name" value="RNA_pol_sigma_54_core-bd"/>
</dbReference>
<evidence type="ECO:0000259" key="9">
    <source>
        <dbReference type="Pfam" id="PF04552"/>
    </source>
</evidence>
<dbReference type="Pfam" id="PF00309">
    <property type="entry name" value="Sigma54_AID"/>
    <property type="match status" value="1"/>
</dbReference>
<dbReference type="PIRSF" id="PIRSF000774">
    <property type="entry name" value="RpoN"/>
    <property type="match status" value="1"/>
</dbReference>
<dbReference type="GO" id="GO:0016987">
    <property type="term" value="F:sigma factor activity"/>
    <property type="evidence" value="ECO:0007669"/>
    <property type="project" value="UniProtKB-KW"/>
</dbReference>
<dbReference type="PROSITE" id="PS00717">
    <property type="entry name" value="SIGMA54_1"/>
    <property type="match status" value="1"/>
</dbReference>
<evidence type="ECO:0000256" key="1">
    <source>
        <dbReference type="ARBA" id="ARBA00008798"/>
    </source>
</evidence>
<evidence type="ECO:0000313" key="11">
    <source>
        <dbReference type="EMBL" id="QOP57209.1"/>
    </source>
</evidence>
<dbReference type="Pfam" id="PF04963">
    <property type="entry name" value="Sigma54_CBD"/>
    <property type="match status" value="1"/>
</dbReference>
<accession>A0ABD7BWV4</accession>
<evidence type="ECO:0000259" key="10">
    <source>
        <dbReference type="Pfam" id="PF04963"/>
    </source>
</evidence>
<dbReference type="EMBL" id="CP050502">
    <property type="protein sequence ID" value="QOP57209.1"/>
    <property type="molecule type" value="Genomic_DNA"/>
</dbReference>
<dbReference type="Proteomes" id="UP000593972">
    <property type="component" value="Plasmid pLPCN-2"/>
</dbReference>
<keyword evidence="11" id="KW-0614">Plasmid</keyword>
<keyword evidence="4" id="KW-0548">Nucleotidyltransferase</keyword>
<keyword evidence="2" id="KW-0240">DNA-directed RNA polymerase</keyword>
<dbReference type="RefSeq" id="WP_193137590.1">
    <property type="nucleotide sequence ID" value="NZ_CP050502.1"/>
</dbReference>
<keyword evidence="5" id="KW-0805">Transcription regulation</keyword>
<evidence type="ECO:0000256" key="3">
    <source>
        <dbReference type="ARBA" id="ARBA00022679"/>
    </source>
</evidence>
<gene>
    <name evidence="11" type="primary">rpoN</name>
    <name evidence="11" type="ORF">HCJ88_15640</name>
</gene>
<dbReference type="PROSITE" id="PS50044">
    <property type="entry name" value="SIGMA54_3"/>
    <property type="match status" value="1"/>
</dbReference>
<dbReference type="InterPro" id="IPR007634">
    <property type="entry name" value="RNA_pol_sigma_54_DNA-bd"/>
</dbReference>
<dbReference type="InterPro" id="IPR038709">
    <property type="entry name" value="RpoN_core-bd_sf"/>
</dbReference>
<organism evidence="11 12">
    <name type="scientific">Lacticaseibacillus paracasei</name>
    <name type="common">Lactobacillus paracasei</name>
    <dbReference type="NCBI Taxonomy" id="1597"/>
    <lineage>
        <taxon>Bacteria</taxon>
        <taxon>Bacillati</taxon>
        <taxon>Bacillota</taxon>
        <taxon>Bacilli</taxon>
        <taxon>Lactobacillales</taxon>
        <taxon>Lactobacillaceae</taxon>
        <taxon>Lacticaseibacillus</taxon>
    </lineage>
</organism>
<dbReference type="Pfam" id="PF04552">
    <property type="entry name" value="Sigma54_DBD"/>
    <property type="match status" value="1"/>
</dbReference>
<name>A0ABD7BWV4_LACPA</name>
<keyword evidence="6" id="KW-0731">Sigma factor</keyword>
<evidence type="ECO:0000256" key="4">
    <source>
        <dbReference type="ARBA" id="ARBA00022695"/>
    </source>
</evidence>
<dbReference type="PANTHER" id="PTHR32248">
    <property type="entry name" value="RNA POLYMERASE SIGMA-54 FACTOR"/>
    <property type="match status" value="1"/>
</dbReference>
<reference evidence="11 12" key="1">
    <citation type="submission" date="2020-03" db="EMBL/GenBank/DDBJ databases">
        <title>Complete genome sequence of Lactobacillus paracasei strain NFFJ04, isolated from animal feed.</title>
        <authorList>
            <person name="Jung J.Y."/>
        </authorList>
    </citation>
    <scope>NUCLEOTIDE SEQUENCE [LARGE SCALE GENOMIC DNA]</scope>
    <source>
        <strain evidence="11 12">NFFJ04</strain>
        <plasmid evidence="11 12">pLPCN-2</plasmid>
    </source>
</reference>
<proteinExistence type="inferred from homology"/>
<protein>
    <submittedName>
        <fullName evidence="11">RNA polymerase factor sigma-54</fullName>
    </submittedName>
</protein>
<evidence type="ECO:0000313" key="12">
    <source>
        <dbReference type="Proteomes" id="UP000593972"/>
    </source>
</evidence>
<dbReference type="GO" id="GO:0000428">
    <property type="term" value="C:DNA-directed RNA polymerase complex"/>
    <property type="evidence" value="ECO:0007669"/>
    <property type="project" value="UniProtKB-KW"/>
</dbReference>
<sequence length="426" mass="48588">MISQKIKVTQSQIQKLSLSQTMKQSLMILQLDMPDLIDYLREKSLENPLFDLDTGFEHSVGNIENLCNSDTSHNSLLEYLLEQVFLTMRDTPIRKVVLGLLAYLDTTGYFSLSDEEMRVALNVDATTYLDAKTLLQQLDPPGVGANSLQECLLLQAQRSHRSMAKLSQLILQKHFEDLVAGRLNLIANQLHTPIAAIYQAYHLIQTFIAIPGEMYSSTQTNYILPELKIIRIGDLISLKQTKFGQPHLIFANQTYKQLCQSQDSEVVHYVKTKKAQYENLKTALNRRSSTVRLIAESIIRTQYKYILKKTDILRPLLLRQVATQLHVSESTVSRAIHGVYIETERGVVPLKGFFTRYATRNRTSGQSVSEIEQAIQTIIAEENQTQPLSDEKIKQRLNQQGFPISRRAVTKHRSNLGILSTRERKE</sequence>
<dbReference type="PANTHER" id="PTHR32248:SF4">
    <property type="entry name" value="RNA POLYMERASE SIGMA-54 FACTOR"/>
    <property type="match status" value="1"/>
</dbReference>
<feature type="domain" description="RNA polymerase sigma factor 54 DNA-binding" evidence="9">
    <location>
        <begin position="268"/>
        <end position="425"/>
    </location>
</feature>
<dbReference type="GO" id="GO:0016779">
    <property type="term" value="F:nucleotidyltransferase activity"/>
    <property type="evidence" value="ECO:0007669"/>
    <property type="project" value="UniProtKB-KW"/>
</dbReference>